<dbReference type="OrthoDB" id="7161641at2"/>
<name>A0A1G7W386_9HYPH</name>
<proteinExistence type="predicted"/>
<keyword evidence="1" id="KW-0812">Transmembrane</keyword>
<evidence type="ECO:0000256" key="1">
    <source>
        <dbReference type="SAM" id="Phobius"/>
    </source>
</evidence>
<keyword evidence="1" id="KW-1133">Transmembrane helix</keyword>
<dbReference type="Proteomes" id="UP000199495">
    <property type="component" value="Unassembled WGS sequence"/>
</dbReference>
<evidence type="ECO:0008006" key="4">
    <source>
        <dbReference type="Google" id="ProtNLM"/>
    </source>
</evidence>
<protein>
    <recommendedName>
        <fullName evidence="4">AsmA-like C-terminal region</fullName>
    </recommendedName>
</protein>
<reference evidence="2 3" key="1">
    <citation type="submission" date="2016-10" db="EMBL/GenBank/DDBJ databases">
        <authorList>
            <person name="de Groot N.N."/>
        </authorList>
    </citation>
    <scope>NUCLEOTIDE SEQUENCE [LARGE SCALE GENOMIC DNA]</scope>
    <source>
        <strain evidence="2 3">CGMCC 1.10267</strain>
    </source>
</reference>
<feature type="transmembrane region" description="Helical" evidence="1">
    <location>
        <begin position="22"/>
        <end position="43"/>
    </location>
</feature>
<keyword evidence="1" id="KW-0472">Membrane</keyword>
<dbReference type="RefSeq" id="WP_090596140.1">
    <property type="nucleotide sequence ID" value="NZ_FNCS01000005.1"/>
</dbReference>
<gene>
    <name evidence="2" type="ORF">SAMN04487974_105185</name>
</gene>
<keyword evidence="3" id="KW-1185">Reference proteome</keyword>
<organism evidence="2 3">
    <name type="scientific">Pelagibacterium luteolum</name>
    <dbReference type="NCBI Taxonomy" id="440168"/>
    <lineage>
        <taxon>Bacteria</taxon>
        <taxon>Pseudomonadati</taxon>
        <taxon>Pseudomonadota</taxon>
        <taxon>Alphaproteobacteria</taxon>
        <taxon>Hyphomicrobiales</taxon>
        <taxon>Devosiaceae</taxon>
        <taxon>Pelagibacterium</taxon>
    </lineage>
</organism>
<accession>A0A1G7W386</accession>
<dbReference type="EMBL" id="FNCS01000005">
    <property type="protein sequence ID" value="SDG66397.1"/>
    <property type="molecule type" value="Genomic_DNA"/>
</dbReference>
<evidence type="ECO:0000313" key="3">
    <source>
        <dbReference type="Proteomes" id="UP000199495"/>
    </source>
</evidence>
<sequence>MTEATRPKPILLGQKSRLALKVLAWVGLGLIVVLSLFYVRLLFGPISLNFLSDRAKSMVAGIVEDDFSIDWSDFGLSLTGPVSVGFHLAGVTLTERSSDAVIRMEALEIAVSPIGAAMGRPDARVIMIRPQIQMLQNLLGPRISRFEFIEEEGTGETVVRVMEGEATAPSVRIGDEGISLGATRGADEIGLRSDNDWLKLNLEALDEALAGLADQAMDGQILRFEIRDGTVGVLDTVYGLYKSLDEVDLEVRSGRQDGRVSALFSARIADETMDGSVVRQVDEGQTRIDGEVHNIDFSTIVPFLDDATGLAALRGTGGLTLGVMFDGESGVVQSGRFAIDLNGTRLRLDKDMFPISAEPINVNWTPERALFSLEETAISVGSSRALLGGDIVMGFDEQFGPTLGMSIRARDVWLHPDDLGVPKEPFDEFSFEGWSAPLYGAVGIDRLVGAKDGTSIVVQGRIDMVREGVGLDVVMSGRGASADDVKRLWPYLFAPEGRDWFTEFVRDGHIQTADMRFNFPVGSMENNGEGGPVHEGAMSIDLVGRDVELNAFDGMPEFEVEGETRLTMRDNQLTVAMERARLPGHGDISVANAAYINQNTAAEAQIFEVSGDVQGSAAAMMAMATSDEVTILQGVEMGVDVQQLGRTVDGQVDATVIATINLDEAGEMIDADYTLNGSIVDLASSEPIAGYSFSDASIDFTASQDSFRILGSGMVGDMEVDVQAIKTNGGAPDILVGSTFEVAAAAELGIDLSEFMSGRVRVVGKPLTDGRFEVSADLTDTALTISDIGITKARGTAGTLTAVVGIGANEIAISDVDLGFGTVQLAGDITLSPAGELQSADFSTFRISAGDSARVLMTPFDGGYAFTIDGEQLDLKPVLKRFFNLDGDASVGASEDLQDQIFTVDVNLDRALGYYGEAAFNLDLDLQVRGEQLRRVNLTTQFLGNRSASATTNPLASGRVISYATNDLGAMLRFVGVYPRLVGGEGSMVLRYDNAAQADAGAFEVRNFAIVDEDNLDAIIGEHDQSRAALAGVSAMEFEQGRAQFIRYSDRVEVLDAAIYGDMVGGTIRGNVLTDSGRYDLAGTYVPLFGLNNFFQQIPVLGPIFGGREGEGLLGVTFAVRGALDQPELLINPVSILAPGVFRTLFEYRAGDQAAAR</sequence>
<evidence type="ECO:0000313" key="2">
    <source>
        <dbReference type="EMBL" id="SDG66397.1"/>
    </source>
</evidence>
<dbReference type="AlphaFoldDB" id="A0A1G7W386"/>
<dbReference type="STRING" id="440168.SAMN04487974_105185"/>